<dbReference type="Pfam" id="PF08085">
    <property type="entry name" value="Entericidin"/>
    <property type="match status" value="1"/>
</dbReference>
<feature type="chain" id="PRO_5045327086" evidence="7">
    <location>
        <begin position="21"/>
        <end position="48"/>
    </location>
</feature>
<evidence type="ECO:0000313" key="9">
    <source>
        <dbReference type="Proteomes" id="UP001205357"/>
    </source>
</evidence>
<reference evidence="8 9" key="1">
    <citation type="submission" date="2022-04" db="EMBL/GenBank/DDBJ databases">
        <title>Proposal of a three novel species of Scandinavium, Scandinavium hiltneri, Scandinavium manionii, Scandinavium tedordense.</title>
        <authorList>
            <person name="Maddock D.W."/>
            <person name="Brady C.L."/>
            <person name="Denman S."/>
            <person name="Arnold D."/>
        </authorList>
    </citation>
    <scope>NUCLEOTIDE SEQUENCE [LARGE SCALE GENOMIC DNA]</scope>
    <source>
        <strain evidence="8 9">H11S7</strain>
    </source>
</reference>
<evidence type="ECO:0000256" key="4">
    <source>
        <dbReference type="ARBA" id="ARBA00023136"/>
    </source>
</evidence>
<evidence type="ECO:0000256" key="2">
    <source>
        <dbReference type="ARBA" id="ARBA00022475"/>
    </source>
</evidence>
<organism evidence="8 9">
    <name type="scientific">Scandinavium hiltneri</name>
    <dbReference type="NCBI Taxonomy" id="2926519"/>
    <lineage>
        <taxon>Bacteria</taxon>
        <taxon>Pseudomonadati</taxon>
        <taxon>Pseudomonadota</taxon>
        <taxon>Gammaproteobacteria</taxon>
        <taxon>Enterobacterales</taxon>
        <taxon>Enterobacteriaceae</taxon>
        <taxon>Scandinavium</taxon>
    </lineage>
</organism>
<keyword evidence="9" id="KW-1185">Reference proteome</keyword>
<keyword evidence="2" id="KW-1003">Cell membrane</keyword>
<evidence type="ECO:0000256" key="1">
    <source>
        <dbReference type="ARBA" id="ARBA00010296"/>
    </source>
</evidence>
<dbReference type="NCBIfam" id="NF007487">
    <property type="entry name" value="PRK10081.1"/>
    <property type="match status" value="1"/>
</dbReference>
<dbReference type="PROSITE" id="PS51257">
    <property type="entry name" value="PROKAR_LIPOPROTEIN"/>
    <property type="match status" value="1"/>
</dbReference>
<sequence length="48" mass="4834">MLKKTIAAFFTLLVLSSVLSGCNTTKGMGEDISDGGNAISGAATKAQN</sequence>
<comment type="caution">
    <text evidence="8">The sequence shown here is derived from an EMBL/GenBank/DDBJ whole genome shotgun (WGS) entry which is preliminary data.</text>
</comment>
<name>A0ABT2DXC7_9ENTR</name>
<keyword evidence="4" id="KW-0472">Membrane</keyword>
<comment type="similarity">
    <text evidence="1">Belongs to the EcnA/EcnB lipoprotein family.</text>
</comment>
<keyword evidence="3 7" id="KW-0732">Signal</keyword>
<dbReference type="EMBL" id="JALIGE010000068">
    <property type="protein sequence ID" value="MCS2160274.1"/>
    <property type="molecule type" value="Genomic_DNA"/>
</dbReference>
<gene>
    <name evidence="8" type="primary">ecnB</name>
    <name evidence="8" type="ORF">MUU47_03855</name>
</gene>
<dbReference type="Proteomes" id="UP001205357">
    <property type="component" value="Unassembled WGS sequence"/>
</dbReference>
<proteinExistence type="inferred from homology"/>
<evidence type="ECO:0000256" key="3">
    <source>
        <dbReference type="ARBA" id="ARBA00022729"/>
    </source>
</evidence>
<keyword evidence="5" id="KW-0564">Palmitate</keyword>
<protein>
    <submittedName>
        <fullName evidence="8">Lipoprotein toxin entericidin B</fullName>
    </submittedName>
</protein>
<dbReference type="RefSeq" id="WP_159775023.1">
    <property type="nucleotide sequence ID" value="NZ_JALIGE010000068.1"/>
</dbReference>
<evidence type="ECO:0000256" key="6">
    <source>
        <dbReference type="ARBA" id="ARBA00023288"/>
    </source>
</evidence>
<evidence type="ECO:0000256" key="7">
    <source>
        <dbReference type="SAM" id="SignalP"/>
    </source>
</evidence>
<accession>A0ABT2DXC7</accession>
<dbReference type="InterPro" id="IPR012556">
    <property type="entry name" value="Entericidin"/>
</dbReference>
<feature type="signal peptide" evidence="7">
    <location>
        <begin position="1"/>
        <end position="20"/>
    </location>
</feature>
<evidence type="ECO:0000313" key="8">
    <source>
        <dbReference type="EMBL" id="MCS2160274.1"/>
    </source>
</evidence>
<evidence type="ECO:0000256" key="5">
    <source>
        <dbReference type="ARBA" id="ARBA00023139"/>
    </source>
</evidence>
<keyword evidence="6 8" id="KW-0449">Lipoprotein</keyword>